<proteinExistence type="predicted"/>
<reference evidence="1 2" key="1">
    <citation type="submission" date="2020-04" db="EMBL/GenBank/DDBJ databases">
        <title>Knoellia sp. isolate from air conditioner.</title>
        <authorList>
            <person name="Chea S."/>
            <person name="Kim D.-U."/>
        </authorList>
    </citation>
    <scope>NUCLEOTIDE SEQUENCE [LARGE SCALE GENOMIC DNA]</scope>
    <source>
        <strain evidence="1 2">DB2414S</strain>
    </source>
</reference>
<protein>
    <recommendedName>
        <fullName evidence="3">Helix-turn-helix domain-containing protein</fullName>
    </recommendedName>
</protein>
<keyword evidence="2" id="KW-1185">Reference proteome</keyword>
<dbReference type="Proteomes" id="UP000588586">
    <property type="component" value="Unassembled WGS sequence"/>
</dbReference>
<evidence type="ECO:0008006" key="3">
    <source>
        <dbReference type="Google" id="ProtNLM"/>
    </source>
</evidence>
<dbReference type="RefSeq" id="WP_171241732.1">
    <property type="nucleotide sequence ID" value="NZ_JABEPQ010000001.1"/>
</dbReference>
<comment type="caution">
    <text evidence="1">The sequence shown here is derived from an EMBL/GenBank/DDBJ whole genome shotgun (WGS) entry which is preliminary data.</text>
</comment>
<evidence type="ECO:0000313" key="1">
    <source>
        <dbReference type="EMBL" id="NNM44594.1"/>
    </source>
</evidence>
<organism evidence="1 2">
    <name type="scientific">Knoellia koreensis</name>
    <dbReference type="NCBI Taxonomy" id="2730921"/>
    <lineage>
        <taxon>Bacteria</taxon>
        <taxon>Bacillati</taxon>
        <taxon>Actinomycetota</taxon>
        <taxon>Actinomycetes</taxon>
        <taxon>Micrococcales</taxon>
        <taxon>Intrasporangiaceae</taxon>
        <taxon>Knoellia</taxon>
    </lineage>
</organism>
<evidence type="ECO:0000313" key="2">
    <source>
        <dbReference type="Proteomes" id="UP000588586"/>
    </source>
</evidence>
<accession>A0A849HD54</accession>
<dbReference type="EMBL" id="JABEPQ010000001">
    <property type="protein sequence ID" value="NNM44594.1"/>
    <property type="molecule type" value="Genomic_DNA"/>
</dbReference>
<name>A0A849HD54_9MICO</name>
<sequence>MILAQVAIRAKGRTVPPVVCELMDALQADSVSDSGSAGESSVSLEDVSTRVTADEAGAAVGLSGRQVRNLCAAGLVSHTRAGRAYVVDLTDLRRHLGQAS</sequence>
<dbReference type="AlphaFoldDB" id="A0A849HD54"/>
<gene>
    <name evidence="1" type="ORF">HJG52_01055</name>
</gene>